<keyword evidence="2" id="KW-1185">Reference proteome</keyword>
<sequence length="84" mass="9474">MVLESVIKMGLVKNKMSGCYQKSSKINITLDIKSANETSDNEDEIKSNCKMKITRVCKANADMCRNTDNVNIVRGLNRDAKKEF</sequence>
<protein>
    <submittedName>
        <fullName evidence="1">16938_t:CDS:1</fullName>
    </submittedName>
</protein>
<comment type="caution">
    <text evidence="1">The sequence shown here is derived from an EMBL/GenBank/DDBJ whole genome shotgun (WGS) entry which is preliminary data.</text>
</comment>
<dbReference type="EMBL" id="CAJVQB010002500">
    <property type="protein sequence ID" value="CAG8577165.1"/>
    <property type="molecule type" value="Genomic_DNA"/>
</dbReference>
<organism evidence="1 2">
    <name type="scientific">Gigaspora margarita</name>
    <dbReference type="NCBI Taxonomy" id="4874"/>
    <lineage>
        <taxon>Eukaryota</taxon>
        <taxon>Fungi</taxon>
        <taxon>Fungi incertae sedis</taxon>
        <taxon>Mucoromycota</taxon>
        <taxon>Glomeromycotina</taxon>
        <taxon>Glomeromycetes</taxon>
        <taxon>Diversisporales</taxon>
        <taxon>Gigasporaceae</taxon>
        <taxon>Gigaspora</taxon>
    </lineage>
</organism>
<proteinExistence type="predicted"/>
<name>A0ABN7UGJ1_GIGMA</name>
<gene>
    <name evidence="1" type="ORF">GMARGA_LOCUS5770</name>
</gene>
<accession>A0ABN7UGJ1</accession>
<evidence type="ECO:0000313" key="1">
    <source>
        <dbReference type="EMBL" id="CAG8577165.1"/>
    </source>
</evidence>
<reference evidence="1 2" key="1">
    <citation type="submission" date="2021-06" db="EMBL/GenBank/DDBJ databases">
        <authorList>
            <person name="Kallberg Y."/>
            <person name="Tangrot J."/>
            <person name="Rosling A."/>
        </authorList>
    </citation>
    <scope>NUCLEOTIDE SEQUENCE [LARGE SCALE GENOMIC DNA]</scope>
    <source>
        <strain evidence="1 2">120-4 pot B 10/14</strain>
    </source>
</reference>
<evidence type="ECO:0000313" key="2">
    <source>
        <dbReference type="Proteomes" id="UP000789901"/>
    </source>
</evidence>
<dbReference type="Proteomes" id="UP000789901">
    <property type="component" value="Unassembled WGS sequence"/>
</dbReference>